<feature type="transmembrane region" description="Helical" evidence="6">
    <location>
        <begin position="730"/>
        <end position="755"/>
    </location>
</feature>
<dbReference type="PROSITE" id="PS50928">
    <property type="entry name" value="ABC_TM1"/>
    <property type="match status" value="1"/>
</dbReference>
<dbReference type="SUPFAM" id="SSF53850">
    <property type="entry name" value="Periplasmic binding protein-like II"/>
    <property type="match status" value="1"/>
</dbReference>
<dbReference type="SUPFAM" id="SSF161098">
    <property type="entry name" value="MetI-like"/>
    <property type="match status" value="1"/>
</dbReference>
<dbReference type="Proteomes" id="UP000602653">
    <property type="component" value="Chromosome"/>
</dbReference>
<evidence type="ECO:0000256" key="3">
    <source>
        <dbReference type="ARBA" id="ARBA00022729"/>
    </source>
</evidence>
<dbReference type="PANTHER" id="PTHR30006">
    <property type="entry name" value="THIAMINE-BINDING PERIPLASMIC PROTEIN-RELATED"/>
    <property type="match status" value="1"/>
</dbReference>
<evidence type="ECO:0000256" key="4">
    <source>
        <dbReference type="ARBA" id="ARBA00022989"/>
    </source>
</evidence>
<gene>
    <name evidence="8" type="ORF">JTE88_05760</name>
</gene>
<dbReference type="Gene3D" id="3.40.190.10">
    <property type="entry name" value="Periplasmic binding protein-like II"/>
    <property type="match status" value="2"/>
</dbReference>
<protein>
    <submittedName>
        <fullName evidence="8">Substrate-binding domain-containing protein</fullName>
    </submittedName>
</protein>
<feature type="transmembrane region" description="Helical" evidence="6">
    <location>
        <begin position="630"/>
        <end position="650"/>
    </location>
</feature>
<dbReference type="EMBL" id="CP070228">
    <property type="protein sequence ID" value="QRV01609.1"/>
    <property type="molecule type" value="Genomic_DNA"/>
</dbReference>
<evidence type="ECO:0000313" key="8">
    <source>
        <dbReference type="EMBL" id="QRV01609.1"/>
    </source>
</evidence>
<dbReference type="RefSeq" id="WP_204423457.1">
    <property type="nucleotide sequence ID" value="NZ_CP070228.1"/>
</dbReference>
<reference evidence="8 9" key="1">
    <citation type="submission" date="2021-02" db="EMBL/GenBank/DDBJ databases">
        <title>Complete Genome Sequence of Arcanobacterium phocisimile strain DSM 26142T from a harbour seal.</title>
        <authorList>
            <person name="Borowiak M."/>
            <person name="Alssahen M."/>
            <person name="Malorny B."/>
            <person name="Laemmler C."/>
            <person name="Siebert U."/>
            <person name="Ploetz M."/>
            <person name="Abdulmawjood A."/>
        </authorList>
    </citation>
    <scope>NUCLEOTIDE SEQUENCE [LARGE SCALE GENOMIC DNA]</scope>
    <source>
        <strain evidence="8 9">DSM 26142</strain>
    </source>
</reference>
<proteinExistence type="predicted"/>
<feature type="transmembrane region" description="Helical" evidence="6">
    <location>
        <begin position="368"/>
        <end position="396"/>
    </location>
</feature>
<feature type="transmembrane region" description="Helical" evidence="6">
    <location>
        <begin position="503"/>
        <end position="522"/>
    </location>
</feature>
<keyword evidence="4 6" id="KW-1133">Transmembrane helix</keyword>
<feature type="transmembrane region" description="Helical" evidence="6">
    <location>
        <begin position="450"/>
        <end position="470"/>
    </location>
</feature>
<sequence length="810" mass="87940">MKSLWVRTMMPRLIIGICVVLIVFTAFVWNKELNPDVMVLCSNNEVACQALVEDYVTRTGHSAQMVRMPTSEALSHIRSEKQRSEFDVWIGGPAEAYVLAEREGLLLEHGLDTQMIPESMKTKSWVGTYGGVLTFCVANGKSIPRSWQELPNYPDRLALPLPFSSGTAATMLGVLYELNKPQSFYRRLHEATTVYTASGTVPAELVHRGLVDAAVTFEAYCPIERVWSGELIRVLPSDGTGYEIGAGAVLARGRTQAGKDFLQYAISDSGQRVLTQAEGQNPISLYLPNNLASRLTTLRVPLYTEDLDSGADVRQHLMENFATNVMYPHGSVGPLLRSWGLALGGAIPATILGALLALFYRTNFRYRLVIIFTACVPILFPSVAIAAALTIAPISLDPYTPWILAVSFALYSVPICFLSCVIVTSRITLEKIMAAADSGSSSWKVVRKLFFPRILIGCVGGLVMASLWLVSDNSAGAVYGGREHLFINMALNSLTVGERAHQLAILTGLMAIAGAITSWGVAKRARWETGSPRLTSAPDAPHEFAKQFCHTFFADVRKWLLTVELVWSVVILYLVATMIFHADFSGAPTDFLSRIGIRMAVSLAVTAIAVVVGLWLAINRGPHITLVRSAMVFLLLYAPIGVGLVFTLVLRSSIKVAGFSIFPALVGGYSLGGGIIAVILAYLTLALPFSYFIATVTTRRFWPLVQVARDGGAIKPRILVLIMRHMKGQLTALVAILFGLTLTQTATLAFVQPAYLSVSSTDLISLAEHGNLGELLATSLLIGSIGGLLIVSGSVMLVVSQRGRKRTKRT</sequence>
<dbReference type="Gene3D" id="1.10.3720.10">
    <property type="entry name" value="MetI-like"/>
    <property type="match status" value="1"/>
</dbReference>
<feature type="transmembrane region" description="Helical" evidence="6">
    <location>
        <begin position="670"/>
        <end position="694"/>
    </location>
</feature>
<feature type="domain" description="ABC transmembrane type-1" evidence="7">
    <location>
        <begin position="335"/>
        <end position="518"/>
    </location>
</feature>
<keyword evidence="2 6" id="KW-0812">Transmembrane</keyword>
<comment type="subcellular location">
    <subcellularLocation>
        <location evidence="1">Membrane</location>
        <topology evidence="1">Multi-pass membrane protein</topology>
    </subcellularLocation>
</comment>
<evidence type="ECO:0000256" key="5">
    <source>
        <dbReference type="ARBA" id="ARBA00023136"/>
    </source>
</evidence>
<dbReference type="Pfam" id="PF13531">
    <property type="entry name" value="SBP_bac_11"/>
    <property type="match status" value="1"/>
</dbReference>
<evidence type="ECO:0000256" key="1">
    <source>
        <dbReference type="ARBA" id="ARBA00004141"/>
    </source>
</evidence>
<keyword evidence="5 6" id="KW-0472">Membrane</keyword>
<organism evidence="8 9">
    <name type="scientific">Arcanobacterium phocisimile</name>
    <dbReference type="NCBI Taxonomy" id="1302235"/>
    <lineage>
        <taxon>Bacteria</taxon>
        <taxon>Bacillati</taxon>
        <taxon>Actinomycetota</taxon>
        <taxon>Actinomycetes</taxon>
        <taxon>Actinomycetales</taxon>
        <taxon>Actinomycetaceae</taxon>
        <taxon>Arcanobacterium</taxon>
    </lineage>
</organism>
<evidence type="ECO:0000256" key="6">
    <source>
        <dbReference type="SAM" id="Phobius"/>
    </source>
</evidence>
<evidence type="ECO:0000259" key="7">
    <source>
        <dbReference type="PROSITE" id="PS50928"/>
    </source>
</evidence>
<keyword evidence="9" id="KW-1185">Reference proteome</keyword>
<dbReference type="InterPro" id="IPR000515">
    <property type="entry name" value="MetI-like"/>
</dbReference>
<feature type="transmembrane region" description="Helical" evidence="6">
    <location>
        <begin position="559"/>
        <end position="580"/>
    </location>
</feature>
<evidence type="ECO:0000313" key="9">
    <source>
        <dbReference type="Proteomes" id="UP000602653"/>
    </source>
</evidence>
<name>A0ABX7IEP4_9ACTO</name>
<feature type="transmembrane region" description="Helical" evidence="6">
    <location>
        <begin position="339"/>
        <end position="361"/>
    </location>
</feature>
<feature type="transmembrane region" description="Helical" evidence="6">
    <location>
        <begin position="402"/>
        <end position="429"/>
    </location>
</feature>
<feature type="transmembrane region" description="Helical" evidence="6">
    <location>
        <begin position="595"/>
        <end position="618"/>
    </location>
</feature>
<dbReference type="PANTHER" id="PTHR30006:SF2">
    <property type="entry name" value="ABC TRANSPORTER SUBSTRATE-BINDING PROTEIN"/>
    <property type="match status" value="1"/>
</dbReference>
<accession>A0ABX7IEP4</accession>
<evidence type="ECO:0000256" key="2">
    <source>
        <dbReference type="ARBA" id="ARBA00022692"/>
    </source>
</evidence>
<dbReference type="InterPro" id="IPR035906">
    <property type="entry name" value="MetI-like_sf"/>
</dbReference>
<feature type="transmembrane region" description="Helical" evidence="6">
    <location>
        <begin position="775"/>
        <end position="799"/>
    </location>
</feature>
<keyword evidence="3" id="KW-0732">Signal</keyword>